<keyword evidence="5" id="KW-0812">Transmembrane</keyword>
<dbReference type="Gene3D" id="1.10.287.950">
    <property type="entry name" value="Methyl-accepting chemotaxis protein"/>
    <property type="match status" value="1"/>
</dbReference>
<proteinExistence type="inferred from homology"/>
<feature type="region of interest" description="Disordered" evidence="4">
    <location>
        <begin position="274"/>
        <end position="298"/>
    </location>
</feature>
<dbReference type="InterPro" id="IPR003660">
    <property type="entry name" value="HAMP_dom"/>
</dbReference>
<feature type="compositionally biased region" description="Polar residues" evidence="4">
    <location>
        <begin position="274"/>
        <end position="297"/>
    </location>
</feature>
<comment type="caution">
    <text evidence="7">The sequence shown here is derived from an EMBL/GenBank/DDBJ whole genome shotgun (WGS) entry which is preliminary data.</text>
</comment>
<dbReference type="InterPro" id="IPR029151">
    <property type="entry name" value="Sensor-like_sf"/>
</dbReference>
<evidence type="ECO:0000259" key="6">
    <source>
        <dbReference type="PROSITE" id="PS50111"/>
    </source>
</evidence>
<dbReference type="OrthoDB" id="369336at2"/>
<keyword evidence="8" id="KW-1185">Reference proteome</keyword>
<dbReference type="PANTHER" id="PTHR32089">
    <property type="entry name" value="METHYL-ACCEPTING CHEMOTAXIS PROTEIN MCPB"/>
    <property type="match status" value="1"/>
</dbReference>
<dbReference type="AlphaFoldDB" id="A0A226C1C9"/>
<dbReference type="Proteomes" id="UP000214588">
    <property type="component" value="Unassembled WGS sequence"/>
</dbReference>
<evidence type="ECO:0000313" key="8">
    <source>
        <dbReference type="Proteomes" id="UP000214588"/>
    </source>
</evidence>
<keyword evidence="5" id="KW-1133">Transmembrane helix</keyword>
<evidence type="ECO:0000313" key="7">
    <source>
        <dbReference type="EMBL" id="OWZ85026.1"/>
    </source>
</evidence>
<dbReference type="GO" id="GO:0016020">
    <property type="term" value="C:membrane"/>
    <property type="evidence" value="ECO:0007669"/>
    <property type="project" value="InterPro"/>
</dbReference>
<dbReference type="GO" id="GO:0007165">
    <property type="term" value="P:signal transduction"/>
    <property type="evidence" value="ECO:0007669"/>
    <property type="project" value="UniProtKB-KW"/>
</dbReference>
<dbReference type="PROSITE" id="PS50111">
    <property type="entry name" value="CHEMOTAXIS_TRANSDUC_2"/>
    <property type="match status" value="1"/>
</dbReference>
<keyword evidence="1 3" id="KW-0807">Transducer</keyword>
<dbReference type="EMBL" id="NIQC01000001">
    <property type="protein sequence ID" value="OWZ85026.1"/>
    <property type="molecule type" value="Genomic_DNA"/>
</dbReference>
<evidence type="ECO:0000256" key="5">
    <source>
        <dbReference type="SAM" id="Phobius"/>
    </source>
</evidence>
<dbReference type="SUPFAM" id="SSF58104">
    <property type="entry name" value="Methyl-accepting chemotaxis protein (MCP) signaling domain"/>
    <property type="match status" value="1"/>
</dbReference>
<evidence type="ECO:0000256" key="3">
    <source>
        <dbReference type="PROSITE-ProRule" id="PRU00284"/>
    </source>
</evidence>
<accession>A0A226C1C9</accession>
<dbReference type="SUPFAM" id="SSF103190">
    <property type="entry name" value="Sensory domain-like"/>
    <property type="match status" value="1"/>
</dbReference>
<feature type="region of interest" description="Disordered" evidence="4">
    <location>
        <begin position="524"/>
        <end position="544"/>
    </location>
</feature>
<reference evidence="7 8" key="1">
    <citation type="submission" date="2017-06" db="EMBL/GenBank/DDBJ databases">
        <title>Draft Genome Sequence of Natranaerobius trueperi halophilic, alkalithermophilic bacteria from soda lakes.</title>
        <authorList>
            <person name="Zhao B."/>
        </authorList>
    </citation>
    <scope>NUCLEOTIDE SEQUENCE [LARGE SCALE GENOMIC DNA]</scope>
    <source>
        <strain evidence="7 8">DSM 18760</strain>
    </source>
</reference>
<organism evidence="7 8">
    <name type="scientific">Natranaerobius trueperi</name>
    <dbReference type="NCBI Taxonomy" id="759412"/>
    <lineage>
        <taxon>Bacteria</taxon>
        <taxon>Bacillati</taxon>
        <taxon>Bacillota</taxon>
        <taxon>Clostridia</taxon>
        <taxon>Natranaerobiales</taxon>
        <taxon>Natranaerobiaceae</taxon>
        <taxon>Natranaerobius</taxon>
    </lineage>
</organism>
<dbReference type="InterPro" id="IPR004089">
    <property type="entry name" value="MCPsignal_dom"/>
</dbReference>
<feature type="transmembrane region" description="Helical" evidence="5">
    <location>
        <begin position="187"/>
        <end position="208"/>
    </location>
</feature>
<protein>
    <submittedName>
        <fullName evidence="7">Chemotaxis protein</fullName>
    </submittedName>
</protein>
<comment type="similarity">
    <text evidence="2">Belongs to the methyl-accepting chemotaxis (MCP) protein family.</text>
</comment>
<dbReference type="Pfam" id="PF00672">
    <property type="entry name" value="HAMP"/>
    <property type="match status" value="1"/>
</dbReference>
<dbReference type="Pfam" id="PF00015">
    <property type="entry name" value="MCPsignal"/>
    <property type="match status" value="1"/>
</dbReference>
<dbReference type="PANTHER" id="PTHR32089:SF112">
    <property type="entry name" value="LYSOZYME-LIKE PROTEIN-RELATED"/>
    <property type="match status" value="1"/>
</dbReference>
<dbReference type="RefSeq" id="WP_089022449.1">
    <property type="nucleotide sequence ID" value="NZ_NIQC01000001.1"/>
</dbReference>
<gene>
    <name evidence="7" type="ORF">CDO51_01105</name>
</gene>
<name>A0A226C1C9_9FIRM</name>
<dbReference type="SMART" id="SM00283">
    <property type="entry name" value="MA"/>
    <property type="match status" value="1"/>
</dbReference>
<feature type="domain" description="Methyl-accepting transducer" evidence="6">
    <location>
        <begin position="287"/>
        <end position="544"/>
    </location>
</feature>
<evidence type="ECO:0000256" key="1">
    <source>
        <dbReference type="ARBA" id="ARBA00023224"/>
    </source>
</evidence>
<sequence>MKAWAFRPNTVIIYSTNEEYIGWETPEDHVIYDFMTSNDDELMEDIRKDTESGDFFKYGYLRIPEGGFIQVGISANEVEELQNQFEIQNTLDVLAEDEQIVYSRFITTDKEIAAHTNEDRIETELDDEGIIEAVVNQEVLVDDSYYEEENVDVYNVTVPVEIDDEYIGALNIGYSLEEVQNAVQENLIRIATIGLIFFSLLGGIIYYISSSVVKSISVIASNIERFSNYDFTYIHSDEDIKTYNRKDELGNLTKALGRMRERIVNLLQDINEKSQQVSNSSQELSATSEESTQSANEVSKAIEEIANGATNQAQDTEKGVTEINELGEYIRKNQQKVSNLNTSANEVDTLKNEGMTIVEDLVDKTKSLNNKTTEVNDIIFNTQKSAEQITTASEMIKNVSEQTNLLALNAAIEAARAGKAGQGFSVVADEIRKLAKESNKFTDEIDTIIKDLQEKSSYAVSTMEEVKEIVNSEAKSVEETSNKYEGMKDSIEKMKEVLEDVNDSGDEMEEKENRIINVMENLSSVAEENASETEEASASVEEQTAAMEDIAKASDSLAKLSEEMKNTIDNFKYDL</sequence>
<evidence type="ECO:0000256" key="2">
    <source>
        <dbReference type="ARBA" id="ARBA00029447"/>
    </source>
</evidence>
<keyword evidence="5" id="KW-0472">Membrane</keyword>
<evidence type="ECO:0000256" key="4">
    <source>
        <dbReference type="SAM" id="MobiDB-lite"/>
    </source>
</evidence>